<evidence type="ECO:0000313" key="4">
    <source>
        <dbReference type="EMBL" id="GGO04892.1"/>
    </source>
</evidence>
<dbReference type="SUPFAM" id="SSF88713">
    <property type="entry name" value="Glycoside hydrolase/deacetylase"/>
    <property type="match status" value="2"/>
</dbReference>
<dbReference type="PANTHER" id="PTHR10587:SF133">
    <property type="entry name" value="CHITIN DEACETYLASE 1-RELATED"/>
    <property type="match status" value="1"/>
</dbReference>
<evidence type="ECO:0000256" key="1">
    <source>
        <dbReference type="ARBA" id="ARBA00022723"/>
    </source>
</evidence>
<organism evidence="4 5">
    <name type="scientific">Saccharibacillus kuerlensis</name>
    <dbReference type="NCBI Taxonomy" id="459527"/>
    <lineage>
        <taxon>Bacteria</taxon>
        <taxon>Bacillati</taxon>
        <taxon>Bacillota</taxon>
        <taxon>Bacilli</taxon>
        <taxon>Bacillales</taxon>
        <taxon>Paenibacillaceae</taxon>
        <taxon>Saccharibacillus</taxon>
    </lineage>
</organism>
<accession>A0ABQ2L662</accession>
<keyword evidence="1" id="KW-0479">Metal-binding</keyword>
<proteinExistence type="predicted"/>
<name>A0ABQ2L662_9BACL</name>
<dbReference type="Gene3D" id="3.20.20.370">
    <property type="entry name" value="Glycoside hydrolase/deacetylase"/>
    <property type="match status" value="2"/>
</dbReference>
<keyword evidence="5" id="KW-1185">Reference proteome</keyword>
<feature type="domain" description="NodB homology" evidence="3">
    <location>
        <begin position="298"/>
        <end position="479"/>
    </location>
</feature>
<evidence type="ECO:0000313" key="5">
    <source>
        <dbReference type="Proteomes" id="UP000606653"/>
    </source>
</evidence>
<dbReference type="Proteomes" id="UP000606653">
    <property type="component" value="Unassembled WGS sequence"/>
</dbReference>
<gene>
    <name evidence="4" type="ORF">GCM10010969_30630</name>
</gene>
<dbReference type="InterPro" id="IPR011330">
    <property type="entry name" value="Glyco_hydro/deAcase_b/a-brl"/>
</dbReference>
<comment type="caution">
    <text evidence="4">The sequence shown here is derived from an EMBL/GenBank/DDBJ whole genome shotgun (WGS) entry which is preliminary data.</text>
</comment>
<dbReference type="Pfam" id="PF01522">
    <property type="entry name" value="Polysacc_deac_1"/>
    <property type="match status" value="2"/>
</dbReference>
<keyword evidence="2" id="KW-0378">Hydrolase</keyword>
<dbReference type="EMBL" id="BMLN01000009">
    <property type="protein sequence ID" value="GGO04892.1"/>
    <property type="molecule type" value="Genomic_DNA"/>
</dbReference>
<sequence length="489" mass="54209">MVGFLSAANTMKLVKKAVPALGIIFLLSGCNGTSGTTDNDIGRASEPAAPLQKVSRYVGTPSHEIPFVYTAKKQFALTFNGMADRETMTKLLDELDRYQIKATFFLPGMRVAEEPDIAKDILKRGHEIENNTLSQPDLNKLDYQGVYKEIKLTNDVIKRETGVQPKYIRTRSGSYPADLPLIAAQLGMKGVVSYNINPKDRDMQSAEELGHYIGRYISRGGIISLNTDINPEVIKTIPYISRYAKDIGYQPVTLDQMVSDGGFRKPVEEIPGYQPVHATSDYQNASYKLIEKVDTDRKEIALTFDDFGSDKTITQILDILEAHNVKATFFLRAKGVESNPNLARAMVEGGHDVANHTYEHTVLTKMTPAAIQEDIVKAHEVIANAIQEQPVMLFRPPTGAIDDERAKAIAAVGYPNIAMYDVTTLDWDASNSADDIVNGVMTQTQKGSIILLHMLDDIHTIEALPRVLENLEAKGYTFVKMQELIDQNP</sequence>
<dbReference type="InterPro" id="IPR002509">
    <property type="entry name" value="NODB_dom"/>
</dbReference>
<evidence type="ECO:0000256" key="2">
    <source>
        <dbReference type="ARBA" id="ARBA00022801"/>
    </source>
</evidence>
<dbReference type="RefSeq" id="WP_018978951.1">
    <property type="nucleotide sequence ID" value="NZ_BMLN01000009.1"/>
</dbReference>
<evidence type="ECO:0000259" key="3">
    <source>
        <dbReference type="PROSITE" id="PS51677"/>
    </source>
</evidence>
<dbReference type="CDD" id="cd10917">
    <property type="entry name" value="CE4_NodB_like_6s_7s"/>
    <property type="match status" value="2"/>
</dbReference>
<reference evidence="5" key="1">
    <citation type="journal article" date="2019" name="Int. J. Syst. Evol. Microbiol.">
        <title>The Global Catalogue of Microorganisms (GCM) 10K type strain sequencing project: providing services to taxonomists for standard genome sequencing and annotation.</title>
        <authorList>
            <consortium name="The Broad Institute Genomics Platform"/>
            <consortium name="The Broad Institute Genome Sequencing Center for Infectious Disease"/>
            <person name="Wu L."/>
            <person name="Ma J."/>
        </authorList>
    </citation>
    <scope>NUCLEOTIDE SEQUENCE [LARGE SCALE GENOMIC DNA]</scope>
    <source>
        <strain evidence="5">CGMCC 1.6964</strain>
    </source>
</reference>
<feature type="domain" description="NodB homology" evidence="3">
    <location>
        <begin position="73"/>
        <end position="252"/>
    </location>
</feature>
<dbReference type="PANTHER" id="PTHR10587">
    <property type="entry name" value="GLYCOSYL TRANSFERASE-RELATED"/>
    <property type="match status" value="1"/>
</dbReference>
<dbReference type="PROSITE" id="PS51677">
    <property type="entry name" value="NODB"/>
    <property type="match status" value="2"/>
</dbReference>
<protein>
    <recommendedName>
        <fullName evidence="3">NodB homology domain-containing protein</fullName>
    </recommendedName>
</protein>
<dbReference type="InterPro" id="IPR050248">
    <property type="entry name" value="Polysacc_deacetylase_ArnD"/>
</dbReference>